<evidence type="ECO:0000259" key="8">
    <source>
        <dbReference type="PROSITE" id="PS50850"/>
    </source>
</evidence>
<feature type="transmembrane region" description="Helical" evidence="7">
    <location>
        <begin position="174"/>
        <end position="193"/>
    </location>
</feature>
<sequence>MGIGKYSDRLQAYKHYPWIGLAALWVIGFTGALSRFIMAYYQSQIAADLHIGRGFISMAWSTNLFIAALCAPVGGWLIDRFGVRSVMLASALFGLAGTATVYAGEGAALFFIGYGVLSGLGGLGASAAYVLLFGWFDRHKAKAAAILGSASSVGLAVCTPLFVSNDWLTWKLTFLVSAVMSMVLTIPLILFIIRSPRREAHAEAAGSGAKGRRTDRASAEANGSANAGEDHPANGPSRGKVERDGLAAYLPIAIVAFALFTCGINMGTVEMNLVAIHQGAGVAPSVIAFSMTVLGVMEIAGSFAFGVLTDMMNKRLAMALLYGIRVVGFAFLYVHAGWSPVLFALLFGLTYLGAVPGGMLIAGETARRKGSVVGNLMLFHQAGGILGALLGGLSYDAFGDYQLLIAMDAVLCVIAVLGYAYIGGIGRGRSARMIRGREAIEGSA</sequence>
<feature type="transmembrane region" description="Helical" evidence="7">
    <location>
        <begin position="246"/>
        <end position="266"/>
    </location>
</feature>
<reference evidence="9 10" key="1">
    <citation type="submission" date="2024-09" db="EMBL/GenBank/DDBJ databases">
        <authorList>
            <person name="Sun Q."/>
            <person name="Mori K."/>
        </authorList>
    </citation>
    <scope>NUCLEOTIDE SEQUENCE [LARGE SCALE GENOMIC DNA]</scope>
    <source>
        <strain evidence="9 10">TISTR 2452</strain>
    </source>
</reference>
<keyword evidence="3 7" id="KW-0812">Transmembrane</keyword>
<gene>
    <name evidence="9" type="ORF">ACFFSY_12370</name>
</gene>
<keyword evidence="10" id="KW-1185">Reference proteome</keyword>
<comment type="caution">
    <text evidence="9">The sequence shown here is derived from an EMBL/GenBank/DDBJ whole genome shotgun (WGS) entry which is preliminary data.</text>
</comment>
<accession>A0ABV5KQ31</accession>
<evidence type="ECO:0000313" key="9">
    <source>
        <dbReference type="EMBL" id="MFB9326711.1"/>
    </source>
</evidence>
<evidence type="ECO:0000256" key="5">
    <source>
        <dbReference type="ARBA" id="ARBA00023136"/>
    </source>
</evidence>
<feature type="transmembrane region" description="Helical" evidence="7">
    <location>
        <begin position="16"/>
        <end position="38"/>
    </location>
</feature>
<keyword evidence="5 7" id="KW-0472">Membrane</keyword>
<feature type="transmembrane region" description="Helical" evidence="7">
    <location>
        <begin position="316"/>
        <end position="335"/>
    </location>
</feature>
<dbReference type="Proteomes" id="UP001589747">
    <property type="component" value="Unassembled WGS sequence"/>
</dbReference>
<dbReference type="PANTHER" id="PTHR11360:SF284">
    <property type="entry name" value="EG:103B4.3 PROTEIN-RELATED"/>
    <property type="match status" value="1"/>
</dbReference>
<feature type="transmembrane region" description="Helical" evidence="7">
    <location>
        <begin position="373"/>
        <end position="395"/>
    </location>
</feature>
<dbReference type="Pfam" id="PF07690">
    <property type="entry name" value="MFS_1"/>
    <property type="match status" value="2"/>
</dbReference>
<evidence type="ECO:0000256" key="1">
    <source>
        <dbReference type="ARBA" id="ARBA00004651"/>
    </source>
</evidence>
<evidence type="ECO:0000256" key="2">
    <source>
        <dbReference type="ARBA" id="ARBA00022448"/>
    </source>
</evidence>
<keyword evidence="4 7" id="KW-1133">Transmembrane helix</keyword>
<dbReference type="InterPro" id="IPR036259">
    <property type="entry name" value="MFS_trans_sf"/>
</dbReference>
<dbReference type="InterPro" id="IPR020846">
    <property type="entry name" value="MFS_dom"/>
</dbReference>
<keyword evidence="2" id="KW-0813">Transport</keyword>
<comment type="subcellular location">
    <subcellularLocation>
        <location evidence="1">Cell membrane</location>
        <topology evidence="1">Multi-pass membrane protein</topology>
    </subcellularLocation>
</comment>
<dbReference type="Gene3D" id="1.20.1250.20">
    <property type="entry name" value="MFS general substrate transporter like domains"/>
    <property type="match status" value="2"/>
</dbReference>
<protein>
    <submittedName>
        <fullName evidence="9">MFS transporter</fullName>
    </submittedName>
</protein>
<feature type="transmembrane region" description="Helical" evidence="7">
    <location>
        <begin position="143"/>
        <end position="162"/>
    </location>
</feature>
<proteinExistence type="predicted"/>
<evidence type="ECO:0000313" key="10">
    <source>
        <dbReference type="Proteomes" id="UP001589747"/>
    </source>
</evidence>
<feature type="transmembrane region" description="Helical" evidence="7">
    <location>
        <begin position="109"/>
        <end position="136"/>
    </location>
</feature>
<evidence type="ECO:0000256" key="6">
    <source>
        <dbReference type="SAM" id="MobiDB-lite"/>
    </source>
</evidence>
<dbReference type="RefSeq" id="WP_377494263.1">
    <property type="nucleotide sequence ID" value="NZ_JBHMDO010000022.1"/>
</dbReference>
<feature type="transmembrane region" description="Helical" evidence="7">
    <location>
        <begin position="341"/>
        <end position="361"/>
    </location>
</feature>
<dbReference type="SUPFAM" id="SSF103473">
    <property type="entry name" value="MFS general substrate transporter"/>
    <property type="match status" value="1"/>
</dbReference>
<dbReference type="InterPro" id="IPR050327">
    <property type="entry name" value="Proton-linked_MCT"/>
</dbReference>
<evidence type="ECO:0000256" key="3">
    <source>
        <dbReference type="ARBA" id="ARBA00022692"/>
    </source>
</evidence>
<feature type="transmembrane region" description="Helical" evidence="7">
    <location>
        <begin position="58"/>
        <end position="78"/>
    </location>
</feature>
<dbReference type="EMBL" id="JBHMDO010000022">
    <property type="protein sequence ID" value="MFB9326711.1"/>
    <property type="molecule type" value="Genomic_DNA"/>
</dbReference>
<dbReference type="PANTHER" id="PTHR11360">
    <property type="entry name" value="MONOCARBOXYLATE TRANSPORTER"/>
    <property type="match status" value="1"/>
</dbReference>
<feature type="region of interest" description="Disordered" evidence="6">
    <location>
        <begin position="203"/>
        <end position="239"/>
    </location>
</feature>
<dbReference type="PROSITE" id="PS50850">
    <property type="entry name" value="MFS"/>
    <property type="match status" value="1"/>
</dbReference>
<organism evidence="9 10">
    <name type="scientific">Paenibacillus aurantiacus</name>
    <dbReference type="NCBI Taxonomy" id="1936118"/>
    <lineage>
        <taxon>Bacteria</taxon>
        <taxon>Bacillati</taxon>
        <taxon>Bacillota</taxon>
        <taxon>Bacilli</taxon>
        <taxon>Bacillales</taxon>
        <taxon>Paenibacillaceae</taxon>
        <taxon>Paenibacillus</taxon>
    </lineage>
</organism>
<name>A0ABV5KQ31_9BACL</name>
<feature type="domain" description="Major facilitator superfamily (MFS) profile" evidence="8">
    <location>
        <begin position="20"/>
        <end position="427"/>
    </location>
</feature>
<feature type="transmembrane region" description="Helical" evidence="7">
    <location>
        <begin position="286"/>
        <end position="309"/>
    </location>
</feature>
<evidence type="ECO:0000256" key="4">
    <source>
        <dbReference type="ARBA" id="ARBA00022989"/>
    </source>
</evidence>
<dbReference type="InterPro" id="IPR011701">
    <property type="entry name" value="MFS"/>
</dbReference>
<feature type="transmembrane region" description="Helical" evidence="7">
    <location>
        <begin position="85"/>
        <end position="103"/>
    </location>
</feature>
<evidence type="ECO:0000256" key="7">
    <source>
        <dbReference type="SAM" id="Phobius"/>
    </source>
</evidence>
<feature type="transmembrane region" description="Helical" evidence="7">
    <location>
        <begin position="401"/>
        <end position="422"/>
    </location>
</feature>